<feature type="compositionally biased region" description="Low complexity" evidence="1">
    <location>
        <begin position="23"/>
        <end position="32"/>
    </location>
</feature>
<organism evidence="2 3">
    <name type="scientific">Canna indica</name>
    <name type="common">Indian-shot</name>
    <dbReference type="NCBI Taxonomy" id="4628"/>
    <lineage>
        <taxon>Eukaryota</taxon>
        <taxon>Viridiplantae</taxon>
        <taxon>Streptophyta</taxon>
        <taxon>Embryophyta</taxon>
        <taxon>Tracheophyta</taxon>
        <taxon>Spermatophyta</taxon>
        <taxon>Magnoliopsida</taxon>
        <taxon>Liliopsida</taxon>
        <taxon>Zingiberales</taxon>
        <taxon>Cannaceae</taxon>
        <taxon>Canna</taxon>
    </lineage>
</organism>
<dbReference type="AlphaFoldDB" id="A0AAQ3JZH8"/>
<evidence type="ECO:0000256" key="1">
    <source>
        <dbReference type="SAM" id="MobiDB-lite"/>
    </source>
</evidence>
<sequence length="166" mass="17243">MRRQLLKVLDYNDPQTAGGDGGSASSSSSMATSSGVGGAIASHLPLPSSQLLFMASLHPLLDFTVSDFGMNFSSNQLVDAGERTSAGQRLRWHQHRAGELEASATTNATNFIGASTYMAVGLRGSVPSAGARHVLASSKGGDGLVGEGMVPNDPECWECFGIPFPD</sequence>
<gene>
    <name evidence="2" type="ORF">Cni_G06943</name>
</gene>
<accession>A0AAQ3JZH8</accession>
<keyword evidence="3" id="KW-1185">Reference proteome</keyword>
<dbReference type="Proteomes" id="UP001327560">
    <property type="component" value="Chromosome 2"/>
</dbReference>
<proteinExistence type="predicted"/>
<evidence type="ECO:0000313" key="3">
    <source>
        <dbReference type="Proteomes" id="UP001327560"/>
    </source>
</evidence>
<evidence type="ECO:0000313" key="2">
    <source>
        <dbReference type="EMBL" id="WOK98233.1"/>
    </source>
</evidence>
<name>A0AAQ3JZH8_9LILI</name>
<protein>
    <submittedName>
        <fullName evidence="2">Dof zinc finger protein DOF3.6-like isoform X3</fullName>
    </submittedName>
</protein>
<reference evidence="2 3" key="1">
    <citation type="submission" date="2023-10" db="EMBL/GenBank/DDBJ databases">
        <title>Chromosome-scale genome assembly provides insights into flower coloration mechanisms of Canna indica.</title>
        <authorList>
            <person name="Li C."/>
        </authorList>
    </citation>
    <scope>NUCLEOTIDE SEQUENCE [LARGE SCALE GENOMIC DNA]</scope>
    <source>
        <tissue evidence="2">Flower</tissue>
    </source>
</reference>
<feature type="region of interest" description="Disordered" evidence="1">
    <location>
        <begin position="9"/>
        <end position="32"/>
    </location>
</feature>
<dbReference type="EMBL" id="CP136891">
    <property type="protein sequence ID" value="WOK98233.1"/>
    <property type="molecule type" value="Genomic_DNA"/>
</dbReference>